<keyword evidence="3" id="KW-1185">Reference proteome</keyword>
<comment type="caution">
    <text evidence="1">The sequence shown here is derived from an EMBL/GenBank/DDBJ whole genome shotgun (WGS) entry which is preliminary data.</text>
</comment>
<dbReference type="Proteomes" id="UP001152797">
    <property type="component" value="Unassembled WGS sequence"/>
</dbReference>
<dbReference type="EMBL" id="CAMXCT030001413">
    <property type="protein sequence ID" value="CAL4777191.1"/>
    <property type="molecule type" value="Genomic_DNA"/>
</dbReference>
<dbReference type="EMBL" id="CAMXCT010001413">
    <property type="protein sequence ID" value="CAI3989879.1"/>
    <property type="molecule type" value="Genomic_DNA"/>
</dbReference>
<sequence length="393" mass="44248">MAAAIWLTNLLLDAQTARNSVFPEGADSPVIAAELDRELELMRMELAQATTPMVQWRLSCTKLANNQKAEGKNAWNKEEVDPDCLAVLQRHHLGAQCRGNFMEDDPQAVADIIKTYGQKFTAFCGLASHIEMNIPHRRVGHLVENVVMERGEAEYFASRLDCSMIVVDAQHLGIISRPRLWWMRIDWSKMRTSPLAGMRMKWTKTQKFHRLHQAATETYEGQGSSRAEGLLKMTGMSSLDDLATDLQQGFQVMGTLNPGYDQKELPAEDITFSFCFSVNNKQTDKIRRCEDFRTSGDNSTVVWAQDLNREPNDCFCVLLTPKGPLLLRLGPMGSWYFGASYAAALCFADFTSVPIKSFCFPWGGAGFLSPAFLVSDISWTFQIRKKSTNFKLD</sequence>
<accession>A0A9P1CDR3</accession>
<reference evidence="2 3" key="2">
    <citation type="submission" date="2024-05" db="EMBL/GenBank/DDBJ databases">
        <authorList>
            <person name="Chen Y."/>
            <person name="Shah S."/>
            <person name="Dougan E. K."/>
            <person name="Thang M."/>
            <person name="Chan C."/>
        </authorList>
    </citation>
    <scope>NUCLEOTIDE SEQUENCE [LARGE SCALE GENOMIC DNA]</scope>
</reference>
<dbReference type="EMBL" id="CAMXCT020001413">
    <property type="protein sequence ID" value="CAL1143254.1"/>
    <property type="molecule type" value="Genomic_DNA"/>
</dbReference>
<organism evidence="1">
    <name type="scientific">Cladocopium goreaui</name>
    <dbReference type="NCBI Taxonomy" id="2562237"/>
    <lineage>
        <taxon>Eukaryota</taxon>
        <taxon>Sar</taxon>
        <taxon>Alveolata</taxon>
        <taxon>Dinophyceae</taxon>
        <taxon>Suessiales</taxon>
        <taxon>Symbiodiniaceae</taxon>
        <taxon>Cladocopium</taxon>
    </lineage>
</organism>
<reference evidence="1" key="1">
    <citation type="submission" date="2022-10" db="EMBL/GenBank/DDBJ databases">
        <authorList>
            <person name="Chen Y."/>
            <person name="Dougan E. K."/>
            <person name="Chan C."/>
            <person name="Rhodes N."/>
            <person name="Thang M."/>
        </authorList>
    </citation>
    <scope>NUCLEOTIDE SEQUENCE</scope>
</reference>
<protein>
    <submittedName>
        <fullName evidence="2">DNA (Cytosine-5)-methyltransferase 3B</fullName>
    </submittedName>
</protein>
<proteinExistence type="predicted"/>
<name>A0A9P1CDR3_9DINO</name>
<dbReference type="OrthoDB" id="10673244at2759"/>
<evidence type="ECO:0000313" key="1">
    <source>
        <dbReference type="EMBL" id="CAI3989879.1"/>
    </source>
</evidence>
<evidence type="ECO:0000313" key="2">
    <source>
        <dbReference type="EMBL" id="CAL4777191.1"/>
    </source>
</evidence>
<dbReference type="AlphaFoldDB" id="A0A9P1CDR3"/>
<gene>
    <name evidence="1" type="ORF">C1SCF055_LOCUS16910</name>
</gene>
<evidence type="ECO:0000313" key="3">
    <source>
        <dbReference type="Proteomes" id="UP001152797"/>
    </source>
</evidence>